<dbReference type="GO" id="GO:0004849">
    <property type="term" value="F:uridine kinase activity"/>
    <property type="evidence" value="ECO:0007669"/>
    <property type="project" value="UniProtKB-EC"/>
</dbReference>
<dbReference type="OrthoDB" id="738517at2759"/>
<dbReference type="NCBIfam" id="TIGR00235">
    <property type="entry name" value="udk"/>
    <property type="match status" value="1"/>
</dbReference>
<dbReference type="EMBL" id="CAJVQA010002149">
    <property type="protein sequence ID" value="CAG8538292.1"/>
    <property type="molecule type" value="Genomic_DNA"/>
</dbReference>
<keyword evidence="6" id="KW-0067">ATP-binding</keyword>
<comment type="similarity">
    <text evidence="6">Belongs to the uridine kinase family.</text>
</comment>
<dbReference type="Gene3D" id="3.40.50.300">
    <property type="entry name" value="P-loop containing nucleotide triphosphate hydrolases"/>
    <property type="match status" value="1"/>
</dbReference>
<dbReference type="InterPro" id="IPR006083">
    <property type="entry name" value="PRK/URK"/>
</dbReference>
<dbReference type="CDD" id="cd02023">
    <property type="entry name" value="UMPK"/>
    <property type="match status" value="1"/>
</dbReference>
<dbReference type="Pfam" id="PF14681">
    <property type="entry name" value="UPRTase"/>
    <property type="match status" value="2"/>
</dbReference>
<evidence type="ECO:0000256" key="5">
    <source>
        <dbReference type="ARBA" id="ARBA00022777"/>
    </source>
</evidence>
<evidence type="ECO:0000256" key="2">
    <source>
        <dbReference type="ARBA" id="ARBA00004784"/>
    </source>
</evidence>
<evidence type="ECO:0000256" key="6">
    <source>
        <dbReference type="RuleBase" id="RU003825"/>
    </source>
</evidence>
<feature type="domain" description="Phosphoribosyltransferase" evidence="8">
    <location>
        <begin position="293"/>
        <end position="351"/>
    </location>
</feature>
<dbReference type="PRINTS" id="PR00988">
    <property type="entry name" value="URIDINKINASE"/>
</dbReference>
<evidence type="ECO:0000259" key="8">
    <source>
        <dbReference type="Pfam" id="PF14681"/>
    </source>
</evidence>
<comment type="pathway">
    <text evidence="1 6">Pyrimidine metabolism; UMP biosynthesis via salvage pathway; UMP from uridine: step 1/1.</text>
</comment>
<dbReference type="InterPro" id="IPR027417">
    <property type="entry name" value="P-loop_NTPase"/>
</dbReference>
<protein>
    <recommendedName>
        <fullName evidence="6">Uridine kinase</fullName>
        <ecNumber evidence="6">2.7.1.48</ecNumber>
    </recommendedName>
</protein>
<proteinExistence type="inferred from homology"/>
<dbReference type="PANTHER" id="PTHR10285">
    <property type="entry name" value="URIDINE KINASE"/>
    <property type="match status" value="1"/>
</dbReference>
<dbReference type="CDD" id="cd06223">
    <property type="entry name" value="PRTases_typeI"/>
    <property type="match status" value="1"/>
</dbReference>
<feature type="domain" description="Phosphoribulokinase/uridine kinase" evidence="7">
    <location>
        <begin position="63"/>
        <end position="250"/>
    </location>
</feature>
<keyword evidence="4 6" id="KW-0547">Nucleotide-binding</keyword>
<keyword evidence="10" id="KW-1185">Reference proteome</keyword>
<evidence type="ECO:0000256" key="3">
    <source>
        <dbReference type="ARBA" id="ARBA00022679"/>
    </source>
</evidence>
<feature type="non-terminal residue" evidence="9">
    <location>
        <position position="472"/>
    </location>
</feature>
<dbReference type="SUPFAM" id="SSF53271">
    <property type="entry name" value="PRTase-like"/>
    <property type="match status" value="1"/>
</dbReference>
<dbReference type="EC" id="2.7.1.48" evidence="6"/>
<dbReference type="GO" id="GO:0005524">
    <property type="term" value="F:ATP binding"/>
    <property type="evidence" value="ECO:0007669"/>
    <property type="project" value="UniProtKB-KW"/>
</dbReference>
<dbReference type="InterPro" id="IPR000764">
    <property type="entry name" value="Uridine_kinase-like"/>
</dbReference>
<dbReference type="Gene3D" id="3.40.50.2020">
    <property type="match status" value="1"/>
</dbReference>
<keyword evidence="3 6" id="KW-0808">Transferase</keyword>
<dbReference type="NCBIfam" id="NF004018">
    <property type="entry name" value="PRK05480.1"/>
    <property type="match status" value="1"/>
</dbReference>
<comment type="catalytic activity">
    <reaction evidence="6">
        <text>uridine + ATP = UMP + ADP + H(+)</text>
        <dbReference type="Rhea" id="RHEA:16825"/>
        <dbReference type="ChEBI" id="CHEBI:15378"/>
        <dbReference type="ChEBI" id="CHEBI:16704"/>
        <dbReference type="ChEBI" id="CHEBI:30616"/>
        <dbReference type="ChEBI" id="CHEBI:57865"/>
        <dbReference type="ChEBI" id="CHEBI:456216"/>
        <dbReference type="EC" id="2.7.1.48"/>
    </reaction>
</comment>
<dbReference type="AlphaFoldDB" id="A0A9N9AMK9"/>
<evidence type="ECO:0000256" key="1">
    <source>
        <dbReference type="ARBA" id="ARBA00004690"/>
    </source>
</evidence>
<accession>A0A9N9AMK9</accession>
<name>A0A9N9AMK9_9GLOM</name>
<comment type="pathway">
    <text evidence="2 6">Pyrimidine metabolism; CTP biosynthesis via salvage pathway; CTP from cytidine: step 1/3.</text>
</comment>
<dbReference type="GO" id="GO:0008655">
    <property type="term" value="P:pyrimidine-containing compound salvage"/>
    <property type="evidence" value="ECO:0007669"/>
    <property type="project" value="UniProtKB-ARBA"/>
</dbReference>
<dbReference type="InterPro" id="IPR000836">
    <property type="entry name" value="PRTase_dom"/>
</dbReference>
<feature type="domain" description="Phosphoribosyltransferase" evidence="8">
    <location>
        <begin position="353"/>
        <end position="472"/>
    </location>
</feature>
<reference evidence="9" key="1">
    <citation type="submission" date="2021-06" db="EMBL/GenBank/DDBJ databases">
        <authorList>
            <person name="Kallberg Y."/>
            <person name="Tangrot J."/>
            <person name="Rosling A."/>
        </authorList>
    </citation>
    <scope>NUCLEOTIDE SEQUENCE</scope>
    <source>
        <strain evidence="9">FL966</strain>
    </source>
</reference>
<dbReference type="Pfam" id="PF00485">
    <property type="entry name" value="PRK"/>
    <property type="match status" value="1"/>
</dbReference>
<evidence type="ECO:0000256" key="4">
    <source>
        <dbReference type="ARBA" id="ARBA00022741"/>
    </source>
</evidence>
<dbReference type="FunFam" id="3.40.50.300:FF:000339">
    <property type="entry name" value="Uridine kinase"/>
    <property type="match status" value="1"/>
</dbReference>
<gene>
    <name evidence="9" type="ORF">CPELLU_LOCUS4177</name>
</gene>
<evidence type="ECO:0000313" key="10">
    <source>
        <dbReference type="Proteomes" id="UP000789759"/>
    </source>
</evidence>
<organism evidence="9 10">
    <name type="scientific">Cetraspora pellucida</name>
    <dbReference type="NCBI Taxonomy" id="1433469"/>
    <lineage>
        <taxon>Eukaryota</taxon>
        <taxon>Fungi</taxon>
        <taxon>Fungi incertae sedis</taxon>
        <taxon>Mucoromycota</taxon>
        <taxon>Glomeromycotina</taxon>
        <taxon>Glomeromycetes</taxon>
        <taxon>Diversisporales</taxon>
        <taxon>Gigasporaceae</taxon>
        <taxon>Cetraspora</taxon>
    </lineage>
</organism>
<sequence length="472" mass="53620">MKCTKKHSVFILQPVSPASPYRRLFYEALLVSPTEPEIPNASVLVLKSVSLHRWDGTKFDSYIVGVAGGSGSGKTSVSERIITNLNVPWVVVLSMDSYYKVLTPEQKIEALNCNYNFDHPNAFDFDLLLENLKDLKEGKRVEVPIYDFVTHSRLHQANTLYGANVIIFEGIFALYDRRITDLMDLKIFVDTDSDIRLVRRLKRDIEQRGRDIGGVLQQYLNFVKPAFDQYIQPTVKNADVIIPRGLDNLVAIDLITKHIQRQLNECRYNFRWELSKKIDSDEELPKSIIVLDQTPQLKGIHTIMRDRDTQRDDFIFYSERLATLVIERGLAEVTFKEHQVITSLDLPYMGKRSGLRRVAKDALIGKILIQTDPTTGEPLLHFAKLPNNIHDCYVLLMDAQIATGAAALMAIRILLDHNVPEDRIIFLTLLATRLGLHVISNAFPSVKVCTSMIDPKINEETLFIEPGVGNFG</sequence>
<keyword evidence="5 6" id="KW-0418">Kinase</keyword>
<comment type="catalytic activity">
    <reaction evidence="6">
        <text>cytidine + ATP = CMP + ADP + H(+)</text>
        <dbReference type="Rhea" id="RHEA:24674"/>
        <dbReference type="ChEBI" id="CHEBI:15378"/>
        <dbReference type="ChEBI" id="CHEBI:17562"/>
        <dbReference type="ChEBI" id="CHEBI:30616"/>
        <dbReference type="ChEBI" id="CHEBI:60377"/>
        <dbReference type="ChEBI" id="CHEBI:456216"/>
        <dbReference type="EC" id="2.7.1.48"/>
    </reaction>
</comment>
<dbReference type="SUPFAM" id="SSF52540">
    <property type="entry name" value="P-loop containing nucleoside triphosphate hydrolases"/>
    <property type="match status" value="1"/>
</dbReference>
<evidence type="ECO:0000313" key="9">
    <source>
        <dbReference type="EMBL" id="CAG8538292.1"/>
    </source>
</evidence>
<evidence type="ECO:0000259" key="7">
    <source>
        <dbReference type="Pfam" id="PF00485"/>
    </source>
</evidence>
<comment type="caution">
    <text evidence="9">The sequence shown here is derived from an EMBL/GenBank/DDBJ whole genome shotgun (WGS) entry which is preliminary data.</text>
</comment>
<dbReference type="InterPro" id="IPR029057">
    <property type="entry name" value="PRTase-like"/>
</dbReference>
<dbReference type="Proteomes" id="UP000789759">
    <property type="component" value="Unassembled WGS sequence"/>
</dbReference>